<keyword evidence="3" id="KW-1185">Reference proteome</keyword>
<dbReference type="RefSeq" id="WP_264138773.1">
    <property type="nucleotide sequence ID" value="NZ_JAOYOD010000001.1"/>
</dbReference>
<keyword evidence="1" id="KW-0732">Signal</keyword>
<organism evidence="2 3">
    <name type="scientific">Reichenbachiella ulvae</name>
    <dbReference type="NCBI Taxonomy" id="2980104"/>
    <lineage>
        <taxon>Bacteria</taxon>
        <taxon>Pseudomonadati</taxon>
        <taxon>Bacteroidota</taxon>
        <taxon>Cytophagia</taxon>
        <taxon>Cytophagales</taxon>
        <taxon>Reichenbachiellaceae</taxon>
        <taxon>Reichenbachiella</taxon>
    </lineage>
</organism>
<dbReference type="SUPFAM" id="SSF56935">
    <property type="entry name" value="Porins"/>
    <property type="match status" value="1"/>
</dbReference>
<accession>A0ABT3CWH6</accession>
<proteinExistence type="predicted"/>
<feature type="chain" id="PRO_5045764010" evidence="1">
    <location>
        <begin position="22"/>
        <end position="343"/>
    </location>
</feature>
<sequence length="343" mass="36548">MKNFTRVLLAALLVASFAATAQDEESPALSISGSVDAYYRVNLNGTNDERTGGTIAPGTSFANKTGFALGMANLIVGLDGEKTGFVADLAFGPRGTDAVFGSTTASSSIVNQLYAYWNVSDAVTLTVGNFNTFLGYEVISPTANFNYSTSYMFSYGPFSHSGLKADMAFGDFSVMLGVFNPTDLTDFNPTGRYLGGVQLGYGGVYLNFLFDDDFFQADLTAGWDLGESFYLGVNATTASDSFYGGALYLQNSFSDDFSLGLRGEYFSDQGVGAITFEENVIDLTLSANYSIGNLTIIPEIRTDIYSADEVIEDADGIDVSGDPINPTYGSNLSSFTIAAVYAF</sequence>
<dbReference type="InterPro" id="IPR011486">
    <property type="entry name" value="BBP2"/>
</dbReference>
<reference evidence="2 3" key="1">
    <citation type="submission" date="2022-10" db="EMBL/GenBank/DDBJ databases">
        <title>Comparative genomics and taxonomic characterization of three novel marine species of genus Reichenbachiella exhibiting antioxidant and polysaccharide degradation activities.</title>
        <authorList>
            <person name="Muhammad N."/>
            <person name="Lee Y.-J."/>
            <person name="Ko J."/>
            <person name="Kim S.-G."/>
        </authorList>
    </citation>
    <scope>NUCLEOTIDE SEQUENCE [LARGE SCALE GENOMIC DNA]</scope>
    <source>
        <strain evidence="2 3">ABR2-5</strain>
    </source>
</reference>
<evidence type="ECO:0000313" key="3">
    <source>
        <dbReference type="Proteomes" id="UP001300692"/>
    </source>
</evidence>
<comment type="caution">
    <text evidence="2">The sequence shown here is derived from an EMBL/GenBank/DDBJ whole genome shotgun (WGS) entry which is preliminary data.</text>
</comment>
<evidence type="ECO:0000256" key="1">
    <source>
        <dbReference type="SAM" id="SignalP"/>
    </source>
</evidence>
<protein>
    <submittedName>
        <fullName evidence="2">Porin</fullName>
    </submittedName>
</protein>
<gene>
    <name evidence="2" type="ORF">N7U62_14815</name>
</gene>
<feature type="signal peptide" evidence="1">
    <location>
        <begin position="1"/>
        <end position="21"/>
    </location>
</feature>
<dbReference type="Proteomes" id="UP001300692">
    <property type="component" value="Unassembled WGS sequence"/>
</dbReference>
<evidence type="ECO:0000313" key="2">
    <source>
        <dbReference type="EMBL" id="MCV9387952.1"/>
    </source>
</evidence>
<dbReference type="EMBL" id="JAOYOD010000001">
    <property type="protein sequence ID" value="MCV9387952.1"/>
    <property type="molecule type" value="Genomic_DNA"/>
</dbReference>
<dbReference type="Pfam" id="PF07642">
    <property type="entry name" value="BBP2"/>
    <property type="match status" value="1"/>
</dbReference>
<name>A0ABT3CWH6_9BACT</name>